<reference evidence="1" key="1">
    <citation type="submission" date="2022-11" db="UniProtKB">
        <authorList>
            <consortium name="EnsemblMetazoa"/>
        </authorList>
    </citation>
    <scope>IDENTIFICATION</scope>
</reference>
<organism evidence="1 2">
    <name type="scientific">Exaiptasia diaphana</name>
    <name type="common">Tropical sea anemone</name>
    <name type="synonym">Aiptasia pulchella</name>
    <dbReference type="NCBI Taxonomy" id="2652724"/>
    <lineage>
        <taxon>Eukaryota</taxon>
        <taxon>Metazoa</taxon>
        <taxon>Cnidaria</taxon>
        <taxon>Anthozoa</taxon>
        <taxon>Hexacorallia</taxon>
        <taxon>Actiniaria</taxon>
        <taxon>Aiptasiidae</taxon>
        <taxon>Exaiptasia</taxon>
    </lineage>
</organism>
<dbReference type="GeneID" id="110248623"/>
<evidence type="ECO:0000313" key="1">
    <source>
        <dbReference type="EnsemblMetazoa" id="XP_020910826.1"/>
    </source>
</evidence>
<dbReference type="RefSeq" id="XP_020910826.1">
    <property type="nucleotide sequence ID" value="XM_021055167.2"/>
</dbReference>
<dbReference type="Proteomes" id="UP000887567">
    <property type="component" value="Unplaced"/>
</dbReference>
<proteinExistence type="predicted"/>
<dbReference type="OrthoDB" id="5966577at2759"/>
<dbReference type="OMA" id="THELMYE"/>
<accession>A0A913XWA4</accession>
<name>A0A913XWA4_EXADI</name>
<sequence length="671" mass="76736">MDVDYSTTAVVCSQGSENVTKEREETPLTTKRKGRFNIGLYAKRRKLIMNELMEEKLAADTKLKSMQNKVDYRKRKADDLETLVPTPKQRPRMPNTESVICKENSDHVNLSKAQSQRRRKATLRALKPVHCTPRSTDQTPIMNGMWATLINENPPQFIESLVANSKVCKTKVIPSILKNNVTTYEKSQENFVRSTGLLYKGGLLTKNKYKETRKEKVDFMPGVSIPRYVTYDRLMSFIKGINMGDVYDLQDFAAKKGKSPVHGVYRSLESLLLRLADMYLMLNDHSKFLHWFNDQKGKFLVAIGADAAPFGKDETATAYLVSILNVLEGVQSCDHNYLLMGGNCDETHELMYEYTKHVVEEIKEIEAKEYDVHGIKISFQCRLVPSDQKWMASMCGELNNAATYFSTFANVSKADIKTIDGKIGGDDCTWKTWAYDKRLKDADYVKLFKTKNKIPDGSKASNHRKKVTEYIASRKSRQEFHPPLDKYVSRVHINESDMNVLKNECEMYYNCQALLLANVKPTTWTIGKAIPFYTDKIYHDLGFGLGLNSMQGREAKHIKLSCYAKNTTKGKQLRWWQVFKHEFMELVWLKENDAKKVAKKLHSTSHSENEEKSFKDRYIPPYCINNDTFCTCGQPKSVTVTSCPICCSDIFELVVKSCKAGKIDGKLKVNI</sequence>
<dbReference type="EnsemblMetazoa" id="XM_021055167.2">
    <property type="protein sequence ID" value="XP_020910826.1"/>
    <property type="gene ID" value="LOC110248623"/>
</dbReference>
<protein>
    <submittedName>
        <fullName evidence="1">Uncharacterized protein</fullName>
    </submittedName>
</protein>
<evidence type="ECO:0000313" key="2">
    <source>
        <dbReference type="Proteomes" id="UP000887567"/>
    </source>
</evidence>
<dbReference type="KEGG" id="epa:110248623"/>
<dbReference type="AlphaFoldDB" id="A0A913XWA4"/>
<keyword evidence="2" id="KW-1185">Reference proteome</keyword>